<dbReference type="EMBL" id="BDQA01000547">
    <property type="protein sequence ID" value="GBH22023.1"/>
    <property type="molecule type" value="Genomic_RNA"/>
</dbReference>
<sequence>MHIDGKGHYSNARWGGNLLHAMPTVGKSWLAAEHNNRDSVAILDTDWLHFMSSPDGDWTKWWRKPEDRGNQHALDVMAGWASVLTDRAMQEGLKVVTNLSNILPIVAYGKGSFPSFGRSAAAINALSIERGGAIIETAMAARWVDGWRKNAHSPNVSAMIELEEGEYLSQVLDCGTLRHVTSEESESFEICLRDWVQWGLDLQQYGDDGPVADGAIVYGATGRWFKKHASRKAKFVRHKGLSFHKEFEGTPGREGQYWEKQLEMSDRLEVMATALKQGRAKYFFTCKSRAVALELQREFPNLMVLSASMWARDVGS</sequence>
<reference evidence="1" key="1">
    <citation type="submission" date="2017-04" db="EMBL/GenBank/DDBJ databases">
        <title>Unveiling RNA virosphere associated with marine microorganisms.</title>
        <authorList>
            <person name="Urayama S."/>
            <person name="Takaki Y."/>
            <person name="Nishi S."/>
            <person name="Yoshida Y."/>
            <person name="Deguchi S."/>
            <person name="Takai K."/>
            <person name="Nunoura T."/>
        </authorList>
    </citation>
    <scope>NUCLEOTIDE SEQUENCE</scope>
</reference>
<name>A0A2V0R9P0_9ZZZZ</name>
<comment type="caution">
    <text evidence="1">The sequence shown here is derived from an EMBL/GenBank/DDBJ whole genome shotgun (WGS) entry which is preliminary data.</text>
</comment>
<proteinExistence type="predicted"/>
<dbReference type="AlphaFoldDB" id="A0A2V0R9P0"/>
<organism evidence="1">
    <name type="scientific">viral metagenome</name>
    <dbReference type="NCBI Taxonomy" id="1070528"/>
    <lineage>
        <taxon>unclassified sequences</taxon>
        <taxon>metagenomes</taxon>
        <taxon>organismal metagenomes</taxon>
    </lineage>
</organism>
<protein>
    <submittedName>
        <fullName evidence="1">Uncharacterized protein</fullName>
    </submittedName>
</protein>
<accession>A0A2V0R9P0</accession>
<evidence type="ECO:0000313" key="1">
    <source>
        <dbReference type="EMBL" id="GBH22023.1"/>
    </source>
</evidence>